<dbReference type="RefSeq" id="WP_353333008.1">
    <property type="nucleotide sequence ID" value="NZ_AP028055.1"/>
</dbReference>
<sequence>MDRKLRIKILILASVLLSLIGAGVFFFTSLNARGRNAGINLYSLVPPNACAVFETRELSTLMKDLNYASFRKEFSSLKLSRIANDVREHFDELTASAPHGLGERLNRMLISFHSPGSELDQVIYFCTNPGDEKWIEHQIRKYRSIDFPSKNVSYKGHQIEILPMGGDLFLCCYKSSGFMTASYSKKLIEQVIDARLSGQSLLSDPLFSLSHDQKRLNGISTLYLKMKEVGWSELDLNLGRDALYFSGISIDADTSSSFVNALKLQVPIEHLSGKEFPESTYYINQTAISEFKYIAANASRRQYALTDYPDYIREADVNLMHFLMGNVAGSMMGLSFYAADSVRRPLSLLAIPLKDSIKTENELKLFLQNNSMQRKMPISPMEILYAGNKNYRFYSLPQNTLFSQLSGIADADFKSCAVFYKNYLLLAPKPIDIISYITQVETFSSVAESTLYKKFGARLAPGFNYLLIADLAELSHFSESRSRMIPDFFFSHGEFFSHFILSVQFVCKDGVIHPSMSLAYKRGPTDWKQ</sequence>
<keyword evidence="2" id="KW-1185">Reference proteome</keyword>
<organism evidence="1 2">
    <name type="scientific">Bacteroides sedimenti</name>
    <dbReference type="NCBI Taxonomy" id="2136147"/>
    <lineage>
        <taxon>Bacteria</taxon>
        <taxon>Pseudomonadati</taxon>
        <taxon>Bacteroidota</taxon>
        <taxon>Bacteroidia</taxon>
        <taxon>Bacteroidales</taxon>
        <taxon>Bacteroidaceae</taxon>
        <taxon>Bacteroides</taxon>
    </lineage>
</organism>
<dbReference type="Proteomes" id="UP001496674">
    <property type="component" value="Chromosome"/>
</dbReference>
<accession>A0ABN6Z183</accession>
<evidence type="ECO:0000313" key="2">
    <source>
        <dbReference type="Proteomes" id="UP001496674"/>
    </source>
</evidence>
<proteinExistence type="predicted"/>
<reference evidence="1 2" key="1">
    <citation type="submission" date="2023-04" db="EMBL/GenBank/DDBJ databases">
        <title>Draft genome sequence of acteroides sedimenti strain YN3PY1.</title>
        <authorList>
            <person name="Yoshida N."/>
        </authorList>
    </citation>
    <scope>NUCLEOTIDE SEQUENCE [LARGE SCALE GENOMIC DNA]</scope>
    <source>
        <strain evidence="1 2">YN3PY1</strain>
    </source>
</reference>
<gene>
    <name evidence="1" type="ORF">BSYN_04990</name>
</gene>
<dbReference type="EMBL" id="AP028055">
    <property type="protein sequence ID" value="BEG98234.1"/>
    <property type="molecule type" value="Genomic_DNA"/>
</dbReference>
<protein>
    <submittedName>
        <fullName evidence="1">DUF3352 domain-containing protein</fullName>
    </submittedName>
</protein>
<name>A0ABN6Z183_9BACE</name>
<evidence type="ECO:0000313" key="1">
    <source>
        <dbReference type="EMBL" id="BEG98234.1"/>
    </source>
</evidence>